<dbReference type="KEGG" id="scn:Solca_3284"/>
<dbReference type="PANTHER" id="PTHR18964:SF149">
    <property type="entry name" value="BIFUNCTIONAL UDP-N-ACETYLGLUCOSAMINE 2-EPIMERASE_N-ACETYLMANNOSAMINE KINASE"/>
    <property type="match status" value="1"/>
</dbReference>
<dbReference type="AlphaFoldDB" id="H8KWW5"/>
<keyword evidence="2" id="KW-0418">Kinase</keyword>
<dbReference type="GO" id="GO:0016301">
    <property type="term" value="F:kinase activity"/>
    <property type="evidence" value="ECO:0007669"/>
    <property type="project" value="UniProtKB-KW"/>
</dbReference>
<dbReference type="STRING" id="929556.Solca_3284"/>
<keyword evidence="3" id="KW-1185">Reference proteome</keyword>
<keyword evidence="2" id="KW-0808">Transferase</keyword>
<dbReference type="OrthoDB" id="9810372at2"/>
<dbReference type="eggNOG" id="COG1940">
    <property type="taxonomic scope" value="Bacteria"/>
</dbReference>
<dbReference type="HOGENOM" id="CLU_036604_0_1_10"/>
<dbReference type="PANTHER" id="PTHR18964">
    <property type="entry name" value="ROK (REPRESSOR, ORF, KINASE) FAMILY"/>
    <property type="match status" value="1"/>
</dbReference>
<dbReference type="Gene3D" id="3.30.420.40">
    <property type="match status" value="2"/>
</dbReference>
<dbReference type="RefSeq" id="WP_014681517.1">
    <property type="nucleotide sequence ID" value="NC_017770.1"/>
</dbReference>
<evidence type="ECO:0000313" key="3">
    <source>
        <dbReference type="Proteomes" id="UP000007590"/>
    </source>
</evidence>
<dbReference type="SUPFAM" id="SSF53067">
    <property type="entry name" value="Actin-like ATPase domain"/>
    <property type="match status" value="1"/>
</dbReference>
<organism evidence="2 3">
    <name type="scientific">Solitalea canadensis (strain ATCC 29591 / DSM 3403 / JCM 21819 / LMG 8368 / NBRC 15130 / NCIMB 12057 / USAM 9D)</name>
    <name type="common">Flexibacter canadensis</name>
    <dbReference type="NCBI Taxonomy" id="929556"/>
    <lineage>
        <taxon>Bacteria</taxon>
        <taxon>Pseudomonadati</taxon>
        <taxon>Bacteroidota</taxon>
        <taxon>Sphingobacteriia</taxon>
        <taxon>Sphingobacteriales</taxon>
        <taxon>Sphingobacteriaceae</taxon>
        <taxon>Solitalea</taxon>
    </lineage>
</organism>
<proteinExistence type="inferred from homology"/>
<gene>
    <name evidence="2" type="ordered locus">Solca_3284</name>
</gene>
<evidence type="ECO:0000313" key="2">
    <source>
        <dbReference type="EMBL" id="AFD08294.1"/>
    </source>
</evidence>
<dbReference type="InterPro" id="IPR043129">
    <property type="entry name" value="ATPase_NBD"/>
</dbReference>
<dbReference type="InterPro" id="IPR000600">
    <property type="entry name" value="ROK"/>
</dbReference>
<protein>
    <submittedName>
        <fullName evidence="2">Transcriptional regulator/sugar kinase</fullName>
    </submittedName>
</protein>
<reference evidence="2" key="1">
    <citation type="submission" date="2012-02" db="EMBL/GenBank/DDBJ databases">
        <title>The complete genome of Solitalea canadensis DSM 3403.</title>
        <authorList>
            <consortium name="US DOE Joint Genome Institute (JGI-PGF)"/>
            <person name="Lucas S."/>
            <person name="Copeland A."/>
            <person name="Lapidus A."/>
            <person name="Glavina del Rio T."/>
            <person name="Dalin E."/>
            <person name="Tice H."/>
            <person name="Bruce D."/>
            <person name="Goodwin L."/>
            <person name="Pitluck S."/>
            <person name="Peters L."/>
            <person name="Ovchinnikova G."/>
            <person name="Lu M."/>
            <person name="Kyrpides N."/>
            <person name="Mavromatis K."/>
            <person name="Ivanova N."/>
            <person name="Brettin T."/>
            <person name="Detter J.C."/>
            <person name="Han C."/>
            <person name="Larimer F."/>
            <person name="Land M."/>
            <person name="Hauser L."/>
            <person name="Markowitz V."/>
            <person name="Cheng J.-F."/>
            <person name="Hugenholtz P."/>
            <person name="Woyke T."/>
            <person name="Wu D."/>
            <person name="Spring S."/>
            <person name="Schroeder M."/>
            <person name="Kopitz M."/>
            <person name="Brambilla E."/>
            <person name="Klenk H.-P."/>
            <person name="Eisen J.A."/>
        </authorList>
    </citation>
    <scope>NUCLEOTIDE SEQUENCE</scope>
    <source>
        <strain evidence="2">DSM 3403</strain>
    </source>
</reference>
<evidence type="ECO:0000256" key="1">
    <source>
        <dbReference type="ARBA" id="ARBA00006479"/>
    </source>
</evidence>
<accession>H8KWW5</accession>
<sequence>MERYLGIDVGGNHVKTGIVDKDGEIQDFKSFETAELRKNGRFVENLLDRIVYRLINHKGINKIGIGLPGTITKDRSTPIEITAIPEINGVKLQEAFQKRFPDMDIFLENDANAAALGELHFAKKTIPGTYGFITLGTGIGSAAVIDRRIFTGGDGNGLELGHIPSRNDKTLEQNIGKQGIINLIGQRLDEYSGPTLISREEPISATKTVLAANSGDEFARKVFFEVGEILGEGLVSFVRIMDIKTIIIGGGLSAAYQFIEPGIKKQLQYYLTPYYLKAIDIRLASLGNDAGLLGAASLCFD</sequence>
<comment type="similarity">
    <text evidence="1">Belongs to the ROK (NagC/XylR) family.</text>
</comment>
<dbReference type="EMBL" id="CP003349">
    <property type="protein sequence ID" value="AFD08294.1"/>
    <property type="molecule type" value="Genomic_DNA"/>
</dbReference>
<dbReference type="Pfam" id="PF00480">
    <property type="entry name" value="ROK"/>
    <property type="match status" value="1"/>
</dbReference>
<name>H8KWW5_SOLCM</name>
<dbReference type="Proteomes" id="UP000007590">
    <property type="component" value="Chromosome"/>
</dbReference>